<evidence type="ECO:0000256" key="7">
    <source>
        <dbReference type="SAM" id="Phobius"/>
    </source>
</evidence>
<keyword evidence="4" id="KW-0256">Endoplasmic reticulum</keyword>
<feature type="transmembrane region" description="Helical" evidence="7">
    <location>
        <begin position="104"/>
        <end position="122"/>
    </location>
</feature>
<dbReference type="Proteomes" id="UP000286415">
    <property type="component" value="Unassembled WGS sequence"/>
</dbReference>
<keyword evidence="6 7" id="KW-0472">Membrane</keyword>
<comment type="subcellular location">
    <subcellularLocation>
        <location evidence="1">Endoplasmic reticulum membrane</location>
        <topology evidence="1">Multi-pass membrane protein</topology>
    </subcellularLocation>
</comment>
<evidence type="ECO:0000256" key="2">
    <source>
        <dbReference type="ARBA" id="ARBA00009436"/>
    </source>
</evidence>
<dbReference type="AlphaFoldDB" id="A0A8T1MVB7"/>
<evidence type="ECO:0000256" key="1">
    <source>
        <dbReference type="ARBA" id="ARBA00004477"/>
    </source>
</evidence>
<dbReference type="GO" id="GO:0005789">
    <property type="term" value="C:endoplasmic reticulum membrane"/>
    <property type="evidence" value="ECO:0007669"/>
    <property type="project" value="UniProtKB-SubCell"/>
</dbReference>
<gene>
    <name evidence="8" type="ORF">CSKR_202382</name>
</gene>
<keyword evidence="5 7" id="KW-1133">Transmembrane helix</keyword>
<comment type="caution">
    <text evidence="8">The sequence shown here is derived from an EMBL/GenBank/DDBJ whole genome shotgun (WGS) entry which is preliminary data.</text>
</comment>
<keyword evidence="3 7" id="KW-0812">Transmembrane</keyword>
<evidence type="ECO:0000256" key="6">
    <source>
        <dbReference type="ARBA" id="ARBA00023136"/>
    </source>
</evidence>
<dbReference type="EMBL" id="NIRI02000013">
    <property type="protein sequence ID" value="KAG5453020.1"/>
    <property type="molecule type" value="Genomic_DNA"/>
</dbReference>
<evidence type="ECO:0008006" key="10">
    <source>
        <dbReference type="Google" id="ProtNLM"/>
    </source>
</evidence>
<feature type="transmembrane region" description="Helical" evidence="7">
    <location>
        <begin position="40"/>
        <end position="59"/>
    </location>
</feature>
<evidence type="ECO:0000313" key="8">
    <source>
        <dbReference type="EMBL" id="KAG5453020.1"/>
    </source>
</evidence>
<dbReference type="InterPro" id="IPR029008">
    <property type="entry name" value="EMC6-like"/>
</dbReference>
<keyword evidence="9" id="KW-1185">Reference proteome</keyword>
<evidence type="ECO:0000256" key="3">
    <source>
        <dbReference type="ARBA" id="ARBA00022692"/>
    </source>
</evidence>
<protein>
    <recommendedName>
        <fullName evidence="10">Rab5-interacting protein</fullName>
    </recommendedName>
</protein>
<dbReference type="PANTHER" id="PTHR12906">
    <property type="entry name" value="PROTEIN C20ORF24 RAB5-INTERACTING PROTEIN"/>
    <property type="match status" value="1"/>
</dbReference>
<evidence type="ECO:0000256" key="4">
    <source>
        <dbReference type="ARBA" id="ARBA00022824"/>
    </source>
</evidence>
<accession>A0A8T1MVB7</accession>
<dbReference type="GO" id="GO:0005739">
    <property type="term" value="C:mitochondrion"/>
    <property type="evidence" value="ECO:0007669"/>
    <property type="project" value="GOC"/>
</dbReference>
<name>A0A8T1MVB7_CLOSI</name>
<evidence type="ECO:0000256" key="5">
    <source>
        <dbReference type="ARBA" id="ARBA00022989"/>
    </source>
</evidence>
<dbReference type="InterPro" id="IPR010742">
    <property type="entry name" value="RCAF1"/>
</dbReference>
<reference evidence="8 9" key="2">
    <citation type="journal article" date="2021" name="Genomics">
        <title>High-quality reference genome for Clonorchis sinensis.</title>
        <authorList>
            <person name="Young N.D."/>
            <person name="Stroehlein A.J."/>
            <person name="Kinkar L."/>
            <person name="Wang T."/>
            <person name="Sohn W.M."/>
            <person name="Chang B.C.H."/>
            <person name="Kaur P."/>
            <person name="Weisz D."/>
            <person name="Dudchenko O."/>
            <person name="Aiden E.L."/>
            <person name="Korhonen P.K."/>
            <person name="Gasser R.B."/>
        </authorList>
    </citation>
    <scope>NUCLEOTIDE SEQUENCE [LARGE SCALE GENOMIC DNA]</scope>
    <source>
        <strain evidence="8">Cs-k2</strain>
    </source>
</reference>
<dbReference type="PANTHER" id="PTHR12906:SF0">
    <property type="entry name" value="GEL COMPLEX SUBUNIT OPTI"/>
    <property type="match status" value="1"/>
</dbReference>
<feature type="transmembrane region" description="Helical" evidence="7">
    <location>
        <begin position="64"/>
        <end position="84"/>
    </location>
</feature>
<proteinExistence type="inferred from homology"/>
<dbReference type="Pfam" id="PF07019">
    <property type="entry name" value="EMC6"/>
    <property type="match status" value="1"/>
</dbReference>
<evidence type="ECO:0000313" key="9">
    <source>
        <dbReference type="Proteomes" id="UP000286415"/>
    </source>
</evidence>
<dbReference type="OrthoDB" id="286395at2759"/>
<reference evidence="8 9" key="1">
    <citation type="journal article" date="2018" name="Biotechnol. Adv.">
        <title>Improved genomic resources and new bioinformatic workflow for the carcinogenic parasite Clonorchis sinensis: Biotechnological implications.</title>
        <authorList>
            <person name="Wang D."/>
            <person name="Korhonen P.K."/>
            <person name="Gasser R.B."/>
            <person name="Young N.D."/>
        </authorList>
    </citation>
    <scope>NUCLEOTIDE SEQUENCE [LARGE SCALE GENOMIC DNA]</scope>
    <source>
        <strain evidence="8">Cs-k2</strain>
    </source>
</reference>
<sequence>MRSEKSSHPKGILSNPYVVTFFKTFKPECTFEDKNEFLDIVYWLRQVFAVIIGIVWGLIPLKGFFAILLFFFVNILAVYLYAALFQRVDEDEYGGFAEIVKEGLMTAFSCFMVSWIVVYDYGRSTVPLS</sequence>
<comment type="similarity">
    <text evidence="2">Belongs to the EMC6 family.</text>
</comment>
<dbReference type="GO" id="GO:0097250">
    <property type="term" value="P:mitochondrial respirasome assembly"/>
    <property type="evidence" value="ECO:0007669"/>
    <property type="project" value="InterPro"/>
</dbReference>
<organism evidence="8 9">
    <name type="scientific">Clonorchis sinensis</name>
    <name type="common">Chinese liver fluke</name>
    <dbReference type="NCBI Taxonomy" id="79923"/>
    <lineage>
        <taxon>Eukaryota</taxon>
        <taxon>Metazoa</taxon>
        <taxon>Spiralia</taxon>
        <taxon>Lophotrochozoa</taxon>
        <taxon>Platyhelminthes</taxon>
        <taxon>Trematoda</taxon>
        <taxon>Digenea</taxon>
        <taxon>Opisthorchiida</taxon>
        <taxon>Opisthorchiata</taxon>
        <taxon>Opisthorchiidae</taxon>
        <taxon>Clonorchis</taxon>
    </lineage>
</organism>